<dbReference type="AlphaFoldDB" id="G1KJR4"/>
<dbReference type="HOGENOM" id="CLU_058290_0_0_1"/>
<dbReference type="SUPFAM" id="SSF48445">
    <property type="entry name" value="14-3-3 protein"/>
    <property type="match status" value="1"/>
</dbReference>
<sequence>MLRRKQLVQQAQLAEQCGRYKDMAAAMRQLVAEGGEPLTQEEKTLLSKAYTFVIQELCSSWRRLKNSVEQGVGKEKEQAEAYRETIKRELETQCLEILGLLDHGLLKHCHETDKGSRAFYLKMKGDNYRYLAEVAQSDTKDMLVKSAVQAYEEAQEISERHLEPTHPLALAVALNHSVLHYEVLNNAEKATKLAKAAFDKAIAGLETLSLEFYKESTVIMQRLRDNIVQWTSDQHEEVETNSGEVEDQ</sequence>
<dbReference type="InterPro" id="IPR000308">
    <property type="entry name" value="14-3-3"/>
</dbReference>
<accession>G1KJR4</accession>
<evidence type="ECO:0000313" key="3">
    <source>
        <dbReference type="Ensembl" id="ENSACAP00000009937.2"/>
    </source>
</evidence>
<gene>
    <name evidence="3" type="primary">LOC100563850</name>
</gene>
<dbReference type="KEGG" id="acs:100563850"/>
<dbReference type="SMART" id="SM00101">
    <property type="entry name" value="14_3_3"/>
    <property type="match status" value="1"/>
</dbReference>
<dbReference type="Gene3D" id="1.20.190.20">
    <property type="entry name" value="14-3-3 domain"/>
    <property type="match status" value="1"/>
</dbReference>
<dbReference type="STRING" id="28377.ENSACAP00000009937"/>
<evidence type="ECO:0000313" key="4">
    <source>
        <dbReference type="Proteomes" id="UP000001646"/>
    </source>
</evidence>
<dbReference type="PRINTS" id="PR00305">
    <property type="entry name" value="1433ZETA"/>
</dbReference>
<reference evidence="3" key="3">
    <citation type="submission" date="2025-09" db="UniProtKB">
        <authorList>
            <consortium name="Ensembl"/>
        </authorList>
    </citation>
    <scope>IDENTIFICATION</scope>
</reference>
<dbReference type="GO" id="GO:0005737">
    <property type="term" value="C:cytoplasm"/>
    <property type="evidence" value="ECO:0000318"/>
    <property type="project" value="GO_Central"/>
</dbReference>
<dbReference type="GeneID" id="100563850"/>
<reference evidence="3" key="2">
    <citation type="submission" date="2025-08" db="UniProtKB">
        <authorList>
            <consortium name="Ensembl"/>
        </authorList>
    </citation>
    <scope>IDENTIFICATION</scope>
</reference>
<dbReference type="InParanoid" id="G1KJR4"/>
<dbReference type="InterPro" id="IPR036815">
    <property type="entry name" value="14-3-3_dom_sf"/>
</dbReference>
<dbReference type="eggNOG" id="KOG0841">
    <property type="taxonomic scope" value="Eukaryota"/>
</dbReference>
<comment type="similarity">
    <text evidence="1">Belongs to the 14-3-3 family.</text>
</comment>
<dbReference type="Pfam" id="PF00244">
    <property type="entry name" value="14-3-3"/>
    <property type="match status" value="1"/>
</dbReference>
<protein>
    <recommendedName>
        <fullName evidence="2">14-3-3 domain-containing protein</fullName>
    </recommendedName>
</protein>
<dbReference type="GeneTree" id="ENSGT01140000282547"/>
<evidence type="ECO:0000256" key="1">
    <source>
        <dbReference type="ARBA" id="ARBA00006141"/>
    </source>
</evidence>
<dbReference type="PANTHER" id="PTHR18860">
    <property type="entry name" value="14-3-3 PROTEIN"/>
    <property type="match status" value="1"/>
</dbReference>
<dbReference type="PIRSF" id="PIRSF000868">
    <property type="entry name" value="14-3-3"/>
    <property type="match status" value="1"/>
</dbReference>
<dbReference type="OrthoDB" id="9019674at2759"/>
<dbReference type="CDD" id="cd08774">
    <property type="entry name" value="14-3-3"/>
    <property type="match status" value="1"/>
</dbReference>
<organism evidence="3 4">
    <name type="scientific">Anolis carolinensis</name>
    <name type="common">Green anole</name>
    <name type="synonym">American chameleon</name>
    <dbReference type="NCBI Taxonomy" id="28377"/>
    <lineage>
        <taxon>Eukaryota</taxon>
        <taxon>Metazoa</taxon>
        <taxon>Chordata</taxon>
        <taxon>Craniata</taxon>
        <taxon>Vertebrata</taxon>
        <taxon>Euteleostomi</taxon>
        <taxon>Lepidosauria</taxon>
        <taxon>Squamata</taxon>
        <taxon>Bifurcata</taxon>
        <taxon>Unidentata</taxon>
        <taxon>Episquamata</taxon>
        <taxon>Toxicofera</taxon>
        <taxon>Iguania</taxon>
        <taxon>Dactyloidae</taxon>
        <taxon>Anolis</taxon>
    </lineage>
</organism>
<dbReference type="GO" id="GO:0008104">
    <property type="term" value="P:intracellular protein localization"/>
    <property type="evidence" value="ECO:0000318"/>
    <property type="project" value="GO_Central"/>
</dbReference>
<keyword evidence="4" id="KW-1185">Reference proteome</keyword>
<reference evidence="3 4" key="1">
    <citation type="submission" date="2009-12" db="EMBL/GenBank/DDBJ databases">
        <title>The Genome Sequence of Anolis carolinensis (Green Anole Lizard).</title>
        <authorList>
            <consortium name="The Genome Sequencing Platform"/>
            <person name="Di Palma F."/>
            <person name="Alfoldi J."/>
            <person name="Heiman D."/>
            <person name="Young S."/>
            <person name="Grabherr M."/>
            <person name="Johnson J."/>
            <person name="Lander E.S."/>
            <person name="Lindblad-Toh K."/>
        </authorList>
    </citation>
    <scope>NUCLEOTIDE SEQUENCE [LARGE SCALE GENOMIC DNA]</scope>
    <source>
        <strain evidence="3 4">JBL SC #1</strain>
    </source>
</reference>
<dbReference type="OMA" id="DNIVQWT"/>
<dbReference type="InterPro" id="IPR023410">
    <property type="entry name" value="14-3-3_domain"/>
</dbReference>
<dbReference type="Bgee" id="ENSACAG00000010142">
    <property type="expression patterns" value="Expressed in brain"/>
</dbReference>
<proteinExistence type="inferred from homology"/>
<name>G1KJR4_ANOCA</name>
<dbReference type="Ensembl" id="ENSACAT00000010141.2">
    <property type="protein sequence ID" value="ENSACAP00000009937.2"/>
    <property type="gene ID" value="ENSACAG00000010142.2"/>
</dbReference>
<feature type="domain" description="14-3-3" evidence="2">
    <location>
        <begin position="4"/>
        <end position="244"/>
    </location>
</feature>
<evidence type="ECO:0000259" key="2">
    <source>
        <dbReference type="SMART" id="SM00101"/>
    </source>
</evidence>
<dbReference type="GO" id="GO:0007165">
    <property type="term" value="P:signal transduction"/>
    <property type="evidence" value="ECO:0000318"/>
    <property type="project" value="GO_Central"/>
</dbReference>
<dbReference type="Proteomes" id="UP000001646">
    <property type="component" value="Chromosome 2"/>
</dbReference>